<feature type="transmembrane region" description="Helical" evidence="7">
    <location>
        <begin position="436"/>
        <end position="454"/>
    </location>
</feature>
<evidence type="ECO:0000256" key="2">
    <source>
        <dbReference type="ARBA" id="ARBA00007430"/>
    </source>
</evidence>
<sequence>MGRRKIIRVDPEVVQSAVAQEEPSLKEKTARGLFWGGISNFVQQVIGMAFGIAIARILSPDDYGLVAMLAIFTAIANTVMDSGFTTALINKKTVKHRDYNAVFWFNVFAAIGMYVILFFVAPLIAHFYKQPILTDLSRILFLSFIIAAVGIAHNAYLLKKIMAKQRGIIDMAAVFCSGTVGLILALNGFAFWGLVAQQLTQISVAVLLRCYYSPWRPTLEFDFTPLKEMFGFGVKIFTTNIFYQVTGNLFPVVLGRYYGKTLTGYYAQGNKWSILSSSVVLTGFNNVAQPVLVEARDDIRRQLKIFRKMLRFGAFLTFPTLLGLAFISKEFIWIVLGEKWMESVFFMQIFCVWGVNSFFVSLYSMLLLSYGRSNIYMVLMSLLFFSQLLCLFIFSRYDIRFLLAFYVGIYLLSTLGWQYFAHQLIRIRLRDVMKDLFPYIGATVAAIATAWFVSSGISNYYVSLFVKITITAAVYIILLWMMRSVLLKETILFLKIKIGS</sequence>
<feature type="transmembrane region" description="Helical" evidence="7">
    <location>
        <begin position="136"/>
        <end position="156"/>
    </location>
</feature>
<keyword evidence="6 7" id="KW-0472">Membrane</keyword>
<dbReference type="CDD" id="cd13127">
    <property type="entry name" value="MATE_tuaB_like"/>
    <property type="match status" value="1"/>
</dbReference>
<evidence type="ECO:0000256" key="1">
    <source>
        <dbReference type="ARBA" id="ARBA00004651"/>
    </source>
</evidence>
<dbReference type="PANTHER" id="PTHR30250">
    <property type="entry name" value="PST FAMILY PREDICTED COLANIC ACID TRANSPORTER"/>
    <property type="match status" value="1"/>
</dbReference>
<dbReference type="GO" id="GO:0005886">
    <property type="term" value="C:plasma membrane"/>
    <property type="evidence" value="ECO:0007669"/>
    <property type="project" value="UniProtKB-SubCell"/>
</dbReference>
<dbReference type="Proteomes" id="UP000034982">
    <property type="component" value="Unassembled WGS sequence"/>
</dbReference>
<feature type="transmembrane region" description="Helical" evidence="7">
    <location>
        <begin position="309"/>
        <end position="327"/>
    </location>
</feature>
<evidence type="ECO:0000256" key="4">
    <source>
        <dbReference type="ARBA" id="ARBA00022692"/>
    </source>
</evidence>
<dbReference type="EMBL" id="AYYE01000986">
    <property type="protein sequence ID" value="ETK07960.1"/>
    <property type="molecule type" value="Genomic_DNA"/>
</dbReference>
<reference evidence="8 9" key="1">
    <citation type="submission" date="2013-11" db="EMBL/GenBank/DDBJ databases">
        <title>Single cell genomics of uncultured Tannerella BU063 (oral taxon 286).</title>
        <authorList>
            <person name="Beall C.J."/>
            <person name="Campbell A.G."/>
            <person name="Griffen A.L."/>
            <person name="Podar M."/>
            <person name="Leys E.J."/>
        </authorList>
    </citation>
    <scope>NUCLEOTIDE SEQUENCE [LARGE SCALE GENOMIC DNA]</scope>
    <source>
        <strain evidence="8">Cell 1/3</strain>
    </source>
</reference>
<keyword evidence="3" id="KW-1003">Cell membrane</keyword>
<feature type="transmembrane region" description="Helical" evidence="7">
    <location>
        <begin position="401"/>
        <end position="420"/>
    </location>
</feature>
<comment type="similarity">
    <text evidence="2">Belongs to the polysaccharide synthase family.</text>
</comment>
<feature type="transmembrane region" description="Helical" evidence="7">
    <location>
        <begin position="460"/>
        <end position="481"/>
    </location>
</feature>
<evidence type="ECO:0000313" key="8">
    <source>
        <dbReference type="EMBL" id="ETK07960.1"/>
    </source>
</evidence>
<evidence type="ECO:0000256" key="7">
    <source>
        <dbReference type="SAM" id="Phobius"/>
    </source>
</evidence>
<evidence type="ECO:0000256" key="6">
    <source>
        <dbReference type="ARBA" id="ARBA00023136"/>
    </source>
</evidence>
<dbReference type="InterPro" id="IPR050833">
    <property type="entry name" value="Poly_Biosynth_Transport"/>
</dbReference>
<name>W2CLD5_9BACT</name>
<feature type="transmembrane region" description="Helical" evidence="7">
    <location>
        <begin position="347"/>
        <end position="368"/>
    </location>
</feature>
<feature type="transmembrane region" description="Helical" evidence="7">
    <location>
        <begin position="64"/>
        <end position="89"/>
    </location>
</feature>
<comment type="subcellular location">
    <subcellularLocation>
        <location evidence="1">Cell membrane</location>
        <topology evidence="1">Multi-pass membrane protein</topology>
    </subcellularLocation>
</comment>
<feature type="transmembrane region" description="Helical" evidence="7">
    <location>
        <begin position="375"/>
        <end position="395"/>
    </location>
</feature>
<feature type="transmembrane region" description="Helical" evidence="7">
    <location>
        <begin position="101"/>
        <end position="124"/>
    </location>
</feature>
<dbReference type="PATRIC" id="fig|1411022.3.peg.884"/>
<gene>
    <name evidence="8" type="ORF">T230_08255</name>
</gene>
<dbReference type="AlphaFoldDB" id="W2CLD5"/>
<evidence type="ECO:0000313" key="9">
    <source>
        <dbReference type="Proteomes" id="UP000034982"/>
    </source>
</evidence>
<comment type="caution">
    <text evidence="8">The sequence shown here is derived from an EMBL/GenBank/DDBJ whole genome shotgun (WGS) entry which is preliminary data.</text>
</comment>
<dbReference type="Pfam" id="PF13440">
    <property type="entry name" value="Polysacc_synt_3"/>
    <property type="match status" value="1"/>
</dbReference>
<evidence type="ECO:0000256" key="5">
    <source>
        <dbReference type="ARBA" id="ARBA00022989"/>
    </source>
</evidence>
<keyword evidence="4 7" id="KW-0812">Transmembrane</keyword>
<keyword evidence="5 7" id="KW-1133">Transmembrane helix</keyword>
<organism evidence="8 9">
    <name type="scientific">Tannerella sp. oral taxon BU063 isolate Cell 1/3</name>
    <dbReference type="NCBI Taxonomy" id="1411022"/>
    <lineage>
        <taxon>Bacteria</taxon>
        <taxon>Pseudomonadati</taxon>
        <taxon>Bacteroidota</taxon>
        <taxon>Bacteroidia</taxon>
        <taxon>Bacteroidales</taxon>
        <taxon>Tannerellaceae</taxon>
        <taxon>Tannerella</taxon>
    </lineage>
</organism>
<evidence type="ECO:0000256" key="3">
    <source>
        <dbReference type="ARBA" id="ARBA00022475"/>
    </source>
</evidence>
<feature type="transmembrane region" description="Helical" evidence="7">
    <location>
        <begin position="168"/>
        <end position="186"/>
    </location>
</feature>
<protein>
    <submittedName>
        <fullName evidence="8">Lipopolysaccharide biosynthesis protein</fullName>
    </submittedName>
</protein>
<accession>W2CLD5</accession>
<proteinExistence type="inferred from homology"/>
<feature type="transmembrane region" description="Helical" evidence="7">
    <location>
        <begin position="33"/>
        <end position="58"/>
    </location>
</feature>
<dbReference type="PANTHER" id="PTHR30250:SF10">
    <property type="entry name" value="LIPOPOLYSACCHARIDE BIOSYNTHESIS PROTEIN WZXC"/>
    <property type="match status" value="1"/>
</dbReference>